<feature type="domain" description="TGF-beta family profile" evidence="13">
    <location>
        <begin position="304"/>
        <end position="441"/>
    </location>
</feature>
<dbReference type="Proteomes" id="UP001369086">
    <property type="component" value="Unassembled WGS sequence"/>
</dbReference>
<evidence type="ECO:0000313" key="14">
    <source>
        <dbReference type="EMBL" id="KAK6475767.1"/>
    </source>
</evidence>
<dbReference type="InterPro" id="IPR029034">
    <property type="entry name" value="Cystine-knot_cytokine"/>
</dbReference>
<keyword evidence="9 12" id="KW-0339">Growth factor</keyword>
<comment type="similarity">
    <text evidence="2 12">Belongs to the TGF-beta family.</text>
</comment>
<evidence type="ECO:0000313" key="15">
    <source>
        <dbReference type="Proteomes" id="UP001369086"/>
    </source>
</evidence>
<keyword evidence="15" id="KW-1185">Reference proteome</keyword>
<dbReference type="PANTHER" id="PTHR11848:SF19">
    <property type="entry name" value="GROWTH_DIFFERENTIATION FACTOR 9"/>
    <property type="match status" value="1"/>
</dbReference>
<evidence type="ECO:0000256" key="4">
    <source>
        <dbReference type="ARBA" id="ARBA00022514"/>
    </source>
</evidence>
<dbReference type="PANTHER" id="PTHR11848">
    <property type="entry name" value="TGF-BETA FAMILY"/>
    <property type="match status" value="1"/>
</dbReference>
<evidence type="ECO:0000259" key="13">
    <source>
        <dbReference type="PROSITE" id="PS51362"/>
    </source>
</evidence>
<evidence type="ECO:0000256" key="5">
    <source>
        <dbReference type="ARBA" id="ARBA00022525"/>
    </source>
</evidence>
<reference evidence="14 15" key="1">
    <citation type="submission" date="2021-05" db="EMBL/GenBank/DDBJ databases">
        <authorList>
            <person name="Zahm M."/>
            <person name="Klopp C."/>
            <person name="Cabau C."/>
            <person name="Kuhl H."/>
            <person name="Suciu R."/>
            <person name="Ciorpac M."/>
            <person name="Holostenco D."/>
            <person name="Gessner J."/>
            <person name="Wuertz S."/>
            <person name="Hohne C."/>
            <person name="Stock M."/>
            <person name="Gislard M."/>
            <person name="Lluch J."/>
            <person name="Milhes M."/>
            <person name="Lampietro C."/>
            <person name="Lopez Roques C."/>
            <person name="Donnadieu C."/>
            <person name="Du K."/>
            <person name="Schartl M."/>
            <person name="Guiguen Y."/>
        </authorList>
    </citation>
    <scope>NUCLEOTIDE SEQUENCE [LARGE SCALE GENOMIC DNA]</scope>
    <source>
        <strain evidence="14">Hh-F2</strain>
        <tissue evidence="14">Blood</tissue>
    </source>
</reference>
<keyword evidence="5" id="KW-0964">Secreted</keyword>
<evidence type="ECO:0000256" key="10">
    <source>
        <dbReference type="ARBA" id="ARBA00023157"/>
    </source>
</evidence>
<evidence type="ECO:0000256" key="7">
    <source>
        <dbReference type="ARBA" id="ARBA00022685"/>
    </source>
</evidence>
<evidence type="ECO:0000256" key="8">
    <source>
        <dbReference type="ARBA" id="ARBA00022729"/>
    </source>
</evidence>
<name>A0ABR0YT31_HUSHU</name>
<dbReference type="InterPro" id="IPR001839">
    <property type="entry name" value="TGF-b_C"/>
</dbReference>
<proteinExistence type="inferred from homology"/>
<evidence type="ECO:0000256" key="1">
    <source>
        <dbReference type="ARBA" id="ARBA00004613"/>
    </source>
</evidence>
<evidence type="ECO:0000256" key="11">
    <source>
        <dbReference type="ARBA" id="ARBA00046703"/>
    </source>
</evidence>
<dbReference type="Pfam" id="PF00019">
    <property type="entry name" value="TGF_beta"/>
    <property type="match status" value="1"/>
</dbReference>
<comment type="subcellular location">
    <subcellularLocation>
        <location evidence="1">Secreted</location>
    </subcellularLocation>
</comment>
<accession>A0ABR0YT31</accession>
<dbReference type="SMART" id="SM00204">
    <property type="entry name" value="TGFB"/>
    <property type="match status" value="1"/>
</dbReference>
<keyword evidence="6" id="KW-0597">Phosphoprotein</keyword>
<evidence type="ECO:0000256" key="9">
    <source>
        <dbReference type="ARBA" id="ARBA00023030"/>
    </source>
</evidence>
<comment type="subunit">
    <text evidence="11">Homodimer or heterodimer. But, in contrast to other members of this family, cannot be disulfide-linked.</text>
</comment>
<dbReference type="EMBL" id="JAHFZB010000023">
    <property type="protein sequence ID" value="KAK6475767.1"/>
    <property type="molecule type" value="Genomic_DNA"/>
</dbReference>
<keyword evidence="10" id="KW-1015">Disulfide bond</keyword>
<sequence>MGTVIKLCFCLCYSACLILPYVCGYLYRTKRNSAVGLDNVPPNFEDPHHGSILLSSLLKALSDKGGWEDPTPRFRPDSKYLRYMKRLYRMSATNEGVPKLNKSHLYNTVRLFTPQAECLQQIKGVFTQDLSYSLDRVTAQEHLLKSVLLYSFERAPMAPVVSVCHVHLSEQAAPDEQVCSSAQDSFRFHIRMERRTRCKWVEVDVTSFLKPLLGSYRKNIHILVNFTCVEDRRQQSSAQEQDHQLNRTLKAPSLVLYLNDTSEQAYRRWTPQVKMLNSGNPRPASDPGHLQSPVKVMVEKRSLRNRRNTADIELDKQKSTPETFSLDEHYKHFEFPTDECELHDFRVSFSQLRWDHWIIAPPNYNPRYCKGVCPRAIGYRYGSPVHTMVQNIIYEKLDSPVPRPSCVPSQYDPLSVLTIENDGSIVYKEYEDMIATKCTCR</sequence>
<keyword evidence="8" id="KW-0732">Signal</keyword>
<gene>
    <name evidence="14" type="ORF">HHUSO_G23715</name>
</gene>
<dbReference type="Gene3D" id="2.10.90.10">
    <property type="entry name" value="Cystine-knot cytokines"/>
    <property type="match status" value="1"/>
</dbReference>
<dbReference type="InterPro" id="IPR015615">
    <property type="entry name" value="TGF-beta-rel"/>
</dbReference>
<evidence type="ECO:0000256" key="2">
    <source>
        <dbReference type="ARBA" id="ARBA00006656"/>
    </source>
</evidence>
<dbReference type="PROSITE" id="PS00250">
    <property type="entry name" value="TGF_BETA_1"/>
    <property type="match status" value="1"/>
</dbReference>
<keyword evidence="7" id="KW-0165">Cleavage on pair of basic residues</keyword>
<evidence type="ECO:0000256" key="3">
    <source>
        <dbReference type="ARBA" id="ARBA00017637"/>
    </source>
</evidence>
<protein>
    <recommendedName>
        <fullName evidence="3">Growth/differentiation factor 9</fullName>
    </recommendedName>
</protein>
<dbReference type="CDD" id="cd19403">
    <property type="entry name" value="TGF_beta_GDF9"/>
    <property type="match status" value="1"/>
</dbReference>
<evidence type="ECO:0000256" key="6">
    <source>
        <dbReference type="ARBA" id="ARBA00022553"/>
    </source>
</evidence>
<evidence type="ECO:0000256" key="12">
    <source>
        <dbReference type="RuleBase" id="RU000354"/>
    </source>
</evidence>
<dbReference type="PRINTS" id="PR00669">
    <property type="entry name" value="INHIBINA"/>
</dbReference>
<dbReference type="InterPro" id="IPR015617">
    <property type="entry name" value="Growth_differentiation_fac-9_C"/>
</dbReference>
<keyword evidence="4" id="KW-0202">Cytokine</keyword>
<organism evidence="14 15">
    <name type="scientific">Huso huso</name>
    <name type="common">Beluga</name>
    <name type="synonym">Acipenser huso</name>
    <dbReference type="NCBI Taxonomy" id="61971"/>
    <lineage>
        <taxon>Eukaryota</taxon>
        <taxon>Metazoa</taxon>
        <taxon>Chordata</taxon>
        <taxon>Craniata</taxon>
        <taxon>Vertebrata</taxon>
        <taxon>Euteleostomi</taxon>
        <taxon>Actinopterygii</taxon>
        <taxon>Chondrostei</taxon>
        <taxon>Acipenseriformes</taxon>
        <taxon>Acipenseridae</taxon>
        <taxon>Huso</taxon>
    </lineage>
</organism>
<dbReference type="SUPFAM" id="SSF57501">
    <property type="entry name" value="Cystine-knot cytokines"/>
    <property type="match status" value="1"/>
</dbReference>
<dbReference type="PROSITE" id="PS51362">
    <property type="entry name" value="TGF_BETA_2"/>
    <property type="match status" value="1"/>
</dbReference>
<dbReference type="InterPro" id="IPR017948">
    <property type="entry name" value="TGFb_CS"/>
</dbReference>
<comment type="caution">
    <text evidence="14">The sequence shown here is derived from an EMBL/GenBank/DDBJ whole genome shotgun (WGS) entry which is preliminary data.</text>
</comment>